<keyword evidence="1" id="KW-0812">Transmembrane</keyword>
<feature type="transmembrane region" description="Helical" evidence="1">
    <location>
        <begin position="55"/>
        <end position="73"/>
    </location>
</feature>
<evidence type="ECO:0008006" key="4">
    <source>
        <dbReference type="Google" id="ProtNLM"/>
    </source>
</evidence>
<evidence type="ECO:0000313" key="2">
    <source>
        <dbReference type="EMBL" id="QJY49300.1"/>
    </source>
</evidence>
<sequence>MIPAHDRVRLTERERLELGRMERGLLAPSAGPTPATLLTAGLLVMVVGVVAVSPAGLFAGIGLSLTALGRALLAGR</sequence>
<proteinExistence type="predicted"/>
<keyword evidence="3" id="KW-1185">Reference proteome</keyword>
<dbReference type="RefSeq" id="WP_172164733.1">
    <property type="nucleotide sequence ID" value="NZ_CP053564.1"/>
</dbReference>
<name>A0A6M6JPX7_9PSEU</name>
<dbReference type="Proteomes" id="UP000505377">
    <property type="component" value="Chromosome"/>
</dbReference>
<reference evidence="2 3" key="1">
    <citation type="submission" date="2020-05" db="EMBL/GenBank/DDBJ databases">
        <authorList>
            <person name="Mo P."/>
        </authorList>
    </citation>
    <scope>NUCLEOTIDE SEQUENCE [LARGE SCALE GENOMIC DNA]</scope>
    <source>
        <strain evidence="2 3">Gen01</strain>
    </source>
</reference>
<dbReference type="KEGG" id="pbro:HOP40_29030"/>
<evidence type="ECO:0000256" key="1">
    <source>
        <dbReference type="SAM" id="Phobius"/>
    </source>
</evidence>
<dbReference type="AlphaFoldDB" id="A0A6M6JPX7"/>
<gene>
    <name evidence="2" type="ORF">HOP40_29030</name>
</gene>
<dbReference type="EMBL" id="CP053564">
    <property type="protein sequence ID" value="QJY49300.1"/>
    <property type="molecule type" value="Genomic_DNA"/>
</dbReference>
<organism evidence="2 3">
    <name type="scientific">Pseudonocardia broussonetiae</name>
    <dbReference type="NCBI Taxonomy" id="2736640"/>
    <lineage>
        <taxon>Bacteria</taxon>
        <taxon>Bacillati</taxon>
        <taxon>Actinomycetota</taxon>
        <taxon>Actinomycetes</taxon>
        <taxon>Pseudonocardiales</taxon>
        <taxon>Pseudonocardiaceae</taxon>
        <taxon>Pseudonocardia</taxon>
    </lineage>
</organism>
<protein>
    <recommendedName>
        <fullName evidence="4">DUF3040 domain-containing protein</fullName>
    </recommendedName>
</protein>
<feature type="transmembrane region" description="Helical" evidence="1">
    <location>
        <begin position="25"/>
        <end position="49"/>
    </location>
</feature>
<keyword evidence="1" id="KW-0472">Membrane</keyword>
<evidence type="ECO:0000313" key="3">
    <source>
        <dbReference type="Proteomes" id="UP000505377"/>
    </source>
</evidence>
<keyword evidence="1" id="KW-1133">Transmembrane helix</keyword>
<accession>A0A6M6JPX7</accession>